<accession>A0AAW1XUS1</accession>
<evidence type="ECO:0000259" key="2">
    <source>
        <dbReference type="Pfam" id="PF14392"/>
    </source>
</evidence>
<dbReference type="Pfam" id="PF14392">
    <property type="entry name" value="zf-CCHC_4"/>
    <property type="match status" value="1"/>
</dbReference>
<reference evidence="3 4" key="1">
    <citation type="journal article" date="2023" name="G3 (Bethesda)">
        <title>A chromosome-length genome assembly and annotation of blackberry (Rubus argutus, cv. 'Hillquist').</title>
        <authorList>
            <person name="Bruna T."/>
            <person name="Aryal R."/>
            <person name="Dudchenko O."/>
            <person name="Sargent D.J."/>
            <person name="Mead D."/>
            <person name="Buti M."/>
            <person name="Cavallini A."/>
            <person name="Hytonen T."/>
            <person name="Andres J."/>
            <person name="Pham M."/>
            <person name="Weisz D."/>
            <person name="Mascagni F."/>
            <person name="Usai G."/>
            <person name="Natali L."/>
            <person name="Bassil N."/>
            <person name="Fernandez G.E."/>
            <person name="Lomsadze A."/>
            <person name="Armour M."/>
            <person name="Olukolu B."/>
            <person name="Poorten T."/>
            <person name="Britton C."/>
            <person name="Davik J."/>
            <person name="Ashrafi H."/>
            <person name="Aiden E.L."/>
            <person name="Borodovsky M."/>
            <person name="Worthington M."/>
        </authorList>
    </citation>
    <scope>NUCLEOTIDE SEQUENCE [LARGE SCALE GENOMIC DNA]</scope>
    <source>
        <strain evidence="3">PI 553951</strain>
    </source>
</reference>
<proteinExistence type="predicted"/>
<protein>
    <recommendedName>
        <fullName evidence="2">Zinc knuckle CX2CX4HX4C domain-containing protein</fullName>
    </recommendedName>
</protein>
<dbReference type="PANTHER" id="PTHR31286:SF178">
    <property type="entry name" value="DUF4283 DOMAIN-CONTAINING PROTEIN"/>
    <property type="match status" value="1"/>
</dbReference>
<evidence type="ECO:0000313" key="3">
    <source>
        <dbReference type="EMBL" id="KAK9940263.1"/>
    </source>
</evidence>
<evidence type="ECO:0000313" key="4">
    <source>
        <dbReference type="Proteomes" id="UP001457282"/>
    </source>
</evidence>
<feature type="compositionally biased region" description="Polar residues" evidence="1">
    <location>
        <begin position="275"/>
        <end position="291"/>
    </location>
</feature>
<keyword evidence="4" id="KW-1185">Reference proteome</keyword>
<evidence type="ECO:0000256" key="1">
    <source>
        <dbReference type="SAM" id="MobiDB-lite"/>
    </source>
</evidence>
<gene>
    <name evidence="3" type="ORF">M0R45_016931</name>
</gene>
<dbReference type="Proteomes" id="UP001457282">
    <property type="component" value="Unassembled WGS sequence"/>
</dbReference>
<dbReference type="PANTHER" id="PTHR31286">
    <property type="entry name" value="GLYCINE-RICH CELL WALL STRUCTURAL PROTEIN 1.8-LIKE"/>
    <property type="match status" value="1"/>
</dbReference>
<dbReference type="AlphaFoldDB" id="A0AAW1XUS1"/>
<dbReference type="InterPro" id="IPR025836">
    <property type="entry name" value="Zn_knuckle_CX2CX4HX4C"/>
</dbReference>
<comment type="caution">
    <text evidence="3">The sequence shown here is derived from an EMBL/GenBank/DDBJ whole genome shotgun (WGS) entry which is preliminary data.</text>
</comment>
<feature type="region of interest" description="Disordered" evidence="1">
    <location>
        <begin position="275"/>
        <end position="306"/>
    </location>
</feature>
<organism evidence="3 4">
    <name type="scientific">Rubus argutus</name>
    <name type="common">Southern blackberry</name>
    <dbReference type="NCBI Taxonomy" id="59490"/>
    <lineage>
        <taxon>Eukaryota</taxon>
        <taxon>Viridiplantae</taxon>
        <taxon>Streptophyta</taxon>
        <taxon>Embryophyta</taxon>
        <taxon>Tracheophyta</taxon>
        <taxon>Spermatophyta</taxon>
        <taxon>Magnoliopsida</taxon>
        <taxon>eudicotyledons</taxon>
        <taxon>Gunneridae</taxon>
        <taxon>Pentapetalae</taxon>
        <taxon>rosids</taxon>
        <taxon>fabids</taxon>
        <taxon>Rosales</taxon>
        <taxon>Rosaceae</taxon>
        <taxon>Rosoideae</taxon>
        <taxon>Rosoideae incertae sedis</taxon>
        <taxon>Rubus</taxon>
    </lineage>
</organism>
<sequence>MEEIQRSADGLVVQMRKKLSLRDLDRKVRLNAVFFADKLPHKPSICDTIKFVLSKFGNIGVTASNESDPNDRMFSITVDDEEAATDILEGSPWSIMRYSVHFQKWPETMALEELQCNQITFWVQVRGVPPYMFDVENVSEMIEKFGTFIKMDDPLESEEGTYSYLRVRVLLDARDPLPTGYQLPREDGSITWVSFSYEKLSDFCFVCGRLGHTDSPRRPCPIGPNPQNVDIEYGDWMRAKAPQKLNKNGLNQVPAVPPQTRRKFPGQLIVSLQSQTPGQFLQSQGASSSHTNEQHNNHLPHQVRTD</sequence>
<dbReference type="EMBL" id="JBEDUW010000003">
    <property type="protein sequence ID" value="KAK9940263.1"/>
    <property type="molecule type" value="Genomic_DNA"/>
</dbReference>
<dbReference type="InterPro" id="IPR040256">
    <property type="entry name" value="At4g02000-like"/>
</dbReference>
<feature type="domain" description="Zinc knuckle CX2CX4HX4C" evidence="2">
    <location>
        <begin position="171"/>
        <end position="215"/>
    </location>
</feature>
<name>A0AAW1XUS1_RUBAR</name>